<dbReference type="OrthoDB" id="2960936at2759"/>
<evidence type="ECO:0000256" key="10">
    <source>
        <dbReference type="ARBA" id="ARBA00029362"/>
    </source>
</evidence>
<dbReference type="InterPro" id="IPR038765">
    <property type="entry name" value="Papain-like_cys_pep_sf"/>
</dbReference>
<accession>A0A6A5ZTS4</accession>
<keyword evidence="4 11" id="KW-0963">Cytoplasm</keyword>
<keyword evidence="6 11" id="KW-0378">Hydrolase</keyword>
<evidence type="ECO:0000256" key="2">
    <source>
        <dbReference type="ARBA" id="ARBA00010958"/>
    </source>
</evidence>
<evidence type="ECO:0000256" key="8">
    <source>
        <dbReference type="ARBA" id="ARBA00022927"/>
    </source>
</evidence>
<keyword evidence="8" id="KW-0653">Protein transport</keyword>
<comment type="subcellular location">
    <subcellularLocation>
        <location evidence="11">Nucleus</location>
    </subcellularLocation>
    <subcellularLocation>
        <location evidence="11">Cytoplasm</location>
    </subcellularLocation>
    <subcellularLocation>
        <location evidence="1">Preautophagosomal structure</location>
    </subcellularLocation>
</comment>
<dbReference type="SUPFAM" id="SSF54001">
    <property type="entry name" value="Cysteine proteinases"/>
    <property type="match status" value="1"/>
</dbReference>
<feature type="domain" description="Peptidase C54 catalytic" evidence="13">
    <location>
        <begin position="110"/>
        <end position="402"/>
    </location>
</feature>
<evidence type="ECO:0000256" key="5">
    <source>
        <dbReference type="ARBA" id="ARBA00022670"/>
    </source>
</evidence>
<dbReference type="InterPro" id="IPR005078">
    <property type="entry name" value="Peptidase_C54"/>
</dbReference>
<dbReference type="EC" id="3.4.22.-" evidence="11"/>
<dbReference type="PANTHER" id="PTHR22624">
    <property type="entry name" value="CYSTEINE PROTEASE ATG4"/>
    <property type="match status" value="1"/>
</dbReference>
<comment type="similarity">
    <text evidence="2 11">Belongs to the peptidase C54 family.</text>
</comment>
<dbReference type="InterPro" id="IPR046792">
    <property type="entry name" value="Peptidase_C54_cat"/>
</dbReference>
<dbReference type="GO" id="GO:0015031">
    <property type="term" value="P:protein transport"/>
    <property type="evidence" value="ECO:0007669"/>
    <property type="project" value="UniProtKB-KW"/>
</dbReference>
<evidence type="ECO:0000256" key="6">
    <source>
        <dbReference type="ARBA" id="ARBA00022801"/>
    </source>
</evidence>
<evidence type="ECO:0000313" key="15">
    <source>
        <dbReference type="Proteomes" id="UP000799770"/>
    </source>
</evidence>
<dbReference type="EMBL" id="ML977311">
    <property type="protein sequence ID" value="KAF2121718.1"/>
    <property type="molecule type" value="Genomic_DNA"/>
</dbReference>
<keyword evidence="7" id="KW-0788">Thiol protease</keyword>
<dbReference type="GO" id="GO:0000407">
    <property type="term" value="C:phagophore assembly site"/>
    <property type="evidence" value="ECO:0007669"/>
    <property type="project" value="UniProtKB-SubCell"/>
</dbReference>
<keyword evidence="5 11" id="KW-0645">Protease</keyword>
<dbReference type="GO" id="GO:0004197">
    <property type="term" value="F:cysteine-type endopeptidase activity"/>
    <property type="evidence" value="ECO:0007669"/>
    <property type="project" value="TreeGrafter"/>
</dbReference>
<keyword evidence="3" id="KW-0813">Transport</keyword>
<dbReference type="GO" id="GO:0005634">
    <property type="term" value="C:nucleus"/>
    <property type="evidence" value="ECO:0007669"/>
    <property type="project" value="UniProtKB-SubCell"/>
</dbReference>
<feature type="compositionally biased region" description="Pro residues" evidence="12">
    <location>
        <begin position="42"/>
        <end position="51"/>
    </location>
</feature>
<dbReference type="Proteomes" id="UP000799770">
    <property type="component" value="Unassembled WGS sequence"/>
</dbReference>
<dbReference type="GO" id="GO:0000423">
    <property type="term" value="P:mitophagy"/>
    <property type="evidence" value="ECO:0007669"/>
    <property type="project" value="TreeGrafter"/>
</dbReference>
<comment type="function">
    <text evidence="11">Required for selective autophagic degradation of the nucleus (nucleophagy) as well as for mitophagy which contributes to regulate mitochondrial quantity and quality by eliminating the mitochondria to a basal level to fulfill cellular energy requirements and preventing excess ROS production.</text>
</comment>
<keyword evidence="11" id="KW-0539">Nucleus</keyword>
<dbReference type="AlphaFoldDB" id="A0A6A5ZTS4"/>
<evidence type="ECO:0000256" key="11">
    <source>
        <dbReference type="RuleBase" id="RU363115"/>
    </source>
</evidence>
<evidence type="ECO:0000256" key="7">
    <source>
        <dbReference type="ARBA" id="ARBA00022807"/>
    </source>
</evidence>
<evidence type="ECO:0000256" key="9">
    <source>
        <dbReference type="ARBA" id="ARBA00023006"/>
    </source>
</evidence>
<dbReference type="GO" id="GO:0019786">
    <property type="term" value="F:protein-phosphatidylethanolamide deconjugating activity"/>
    <property type="evidence" value="ECO:0007669"/>
    <property type="project" value="InterPro"/>
</dbReference>
<dbReference type="Pfam" id="PF03416">
    <property type="entry name" value="Peptidase_C54"/>
    <property type="match status" value="1"/>
</dbReference>
<feature type="region of interest" description="Disordered" evidence="12">
    <location>
        <begin position="89"/>
        <end position="108"/>
    </location>
</feature>
<keyword evidence="15" id="KW-1185">Reference proteome</keyword>
<protein>
    <recommendedName>
        <fullName evidence="11">Cysteine protease</fullName>
        <ecNumber evidence="11">3.4.22.-</ecNumber>
    </recommendedName>
</protein>
<dbReference type="GO" id="GO:0035973">
    <property type="term" value="P:aggrephagy"/>
    <property type="evidence" value="ECO:0007669"/>
    <property type="project" value="TreeGrafter"/>
</dbReference>
<evidence type="ECO:0000259" key="13">
    <source>
        <dbReference type="Pfam" id="PF03416"/>
    </source>
</evidence>
<dbReference type="GO" id="GO:0034727">
    <property type="term" value="P:piecemeal microautophagy of the nucleus"/>
    <property type="evidence" value="ECO:0007669"/>
    <property type="project" value="TreeGrafter"/>
</dbReference>
<dbReference type="GO" id="GO:0000045">
    <property type="term" value="P:autophagosome assembly"/>
    <property type="evidence" value="ECO:0007669"/>
    <property type="project" value="TreeGrafter"/>
</dbReference>
<proteinExistence type="inferred from homology"/>
<feature type="compositionally biased region" description="Low complexity" evidence="12">
    <location>
        <begin position="52"/>
        <end position="70"/>
    </location>
</feature>
<name>A0A6A5ZTS4_9PLEO</name>
<keyword evidence="9" id="KW-0072">Autophagy</keyword>
<dbReference type="PANTHER" id="PTHR22624:SF49">
    <property type="entry name" value="CYSTEINE PROTEASE"/>
    <property type="match status" value="1"/>
</dbReference>
<organism evidence="14 15">
    <name type="scientific">Lophiotrema nucula</name>
    <dbReference type="NCBI Taxonomy" id="690887"/>
    <lineage>
        <taxon>Eukaryota</taxon>
        <taxon>Fungi</taxon>
        <taxon>Dikarya</taxon>
        <taxon>Ascomycota</taxon>
        <taxon>Pezizomycotina</taxon>
        <taxon>Dothideomycetes</taxon>
        <taxon>Pleosporomycetidae</taxon>
        <taxon>Pleosporales</taxon>
        <taxon>Lophiotremataceae</taxon>
        <taxon>Lophiotrema</taxon>
    </lineage>
</organism>
<sequence>MNDVERFGRKVVRAIWDPIPSNDSQEPIWLLGQQYDARRPPPKSPPTPPPITGTSTSTSTATLIATAPASQADLTPKTEEESWIRTSTEEVERKEAANGEDPAQFGGWPHAFLDDFESRIWMTYRSEFAPIQKSQDPNAGKGISWGVRLSNLTKPGFTSDTGFGCMIRSGQCILANSLLHLRLGRDWRLSEATADSNDRPILSLFADSPEAPFSIHRFVEHGAAVCGKYPGEWFGPSATARCIQDLTQKHKDAGLRVYVSGDGADVYEENLRKLAKGEDEDEEWVPTLILVGTRLGIDKITPVYWEALKSALQMPQSIGIAGGRPSASHYFVGNQGNDFFYLDPHDTRPALPYHASHTEYTQPEVKSCHTRRLRRIEIREMDPSMLIAFLIKDEDDFERWKKGVKEVQGKAIVHVSKSEPKPPGTVPREAAIDEVESFDEHDDDDTETIV</sequence>
<evidence type="ECO:0000256" key="3">
    <source>
        <dbReference type="ARBA" id="ARBA00022448"/>
    </source>
</evidence>
<reference evidence="14" key="1">
    <citation type="journal article" date="2020" name="Stud. Mycol.">
        <title>101 Dothideomycetes genomes: a test case for predicting lifestyles and emergence of pathogens.</title>
        <authorList>
            <person name="Haridas S."/>
            <person name="Albert R."/>
            <person name="Binder M."/>
            <person name="Bloem J."/>
            <person name="Labutti K."/>
            <person name="Salamov A."/>
            <person name="Andreopoulos B."/>
            <person name="Baker S."/>
            <person name="Barry K."/>
            <person name="Bills G."/>
            <person name="Bluhm B."/>
            <person name="Cannon C."/>
            <person name="Castanera R."/>
            <person name="Culley D."/>
            <person name="Daum C."/>
            <person name="Ezra D."/>
            <person name="Gonzalez J."/>
            <person name="Henrissat B."/>
            <person name="Kuo A."/>
            <person name="Liang C."/>
            <person name="Lipzen A."/>
            <person name="Lutzoni F."/>
            <person name="Magnuson J."/>
            <person name="Mondo S."/>
            <person name="Nolan M."/>
            <person name="Ohm R."/>
            <person name="Pangilinan J."/>
            <person name="Park H.-J."/>
            <person name="Ramirez L."/>
            <person name="Alfaro M."/>
            <person name="Sun H."/>
            <person name="Tritt A."/>
            <person name="Yoshinaga Y."/>
            <person name="Zwiers L.-H."/>
            <person name="Turgeon B."/>
            <person name="Goodwin S."/>
            <person name="Spatafora J."/>
            <person name="Crous P."/>
            <person name="Grigoriev I."/>
        </authorList>
    </citation>
    <scope>NUCLEOTIDE SEQUENCE</scope>
    <source>
        <strain evidence="14">CBS 627.86</strain>
    </source>
</reference>
<evidence type="ECO:0000313" key="14">
    <source>
        <dbReference type="EMBL" id="KAF2121718.1"/>
    </source>
</evidence>
<evidence type="ECO:0000256" key="12">
    <source>
        <dbReference type="SAM" id="MobiDB-lite"/>
    </source>
</evidence>
<evidence type="ECO:0000256" key="1">
    <source>
        <dbReference type="ARBA" id="ARBA00004329"/>
    </source>
</evidence>
<feature type="region of interest" description="Disordered" evidence="12">
    <location>
        <begin position="15"/>
        <end position="83"/>
    </location>
</feature>
<feature type="region of interest" description="Disordered" evidence="12">
    <location>
        <begin position="414"/>
        <end position="450"/>
    </location>
</feature>
<dbReference type="GO" id="GO:0016485">
    <property type="term" value="P:protein processing"/>
    <property type="evidence" value="ECO:0007669"/>
    <property type="project" value="TreeGrafter"/>
</dbReference>
<feature type="compositionally biased region" description="Acidic residues" evidence="12">
    <location>
        <begin position="432"/>
        <end position="450"/>
    </location>
</feature>
<evidence type="ECO:0000256" key="4">
    <source>
        <dbReference type="ARBA" id="ARBA00022490"/>
    </source>
</evidence>
<gene>
    <name evidence="14" type="ORF">BDV96DRAFT_681802</name>
</gene>
<comment type="catalytic activity">
    <reaction evidence="10">
        <text>[protein]-C-terminal L-amino acid-glycyl-phosphatidylethanolamide + H2O = [protein]-C-terminal L-amino acid-glycine + a 1,2-diacyl-sn-glycero-3-phosphoethanolamine</text>
        <dbReference type="Rhea" id="RHEA:67548"/>
        <dbReference type="Rhea" id="RHEA-COMP:17323"/>
        <dbReference type="Rhea" id="RHEA-COMP:17324"/>
        <dbReference type="ChEBI" id="CHEBI:15377"/>
        <dbReference type="ChEBI" id="CHEBI:64612"/>
        <dbReference type="ChEBI" id="CHEBI:172940"/>
        <dbReference type="ChEBI" id="CHEBI:172941"/>
    </reaction>
    <physiologicalReaction direction="left-to-right" evidence="10">
        <dbReference type="Rhea" id="RHEA:67549"/>
    </physiologicalReaction>
</comment>